<sequence>MANFIVPTFEQVVALPTQVEATVQPEWIDTNGHMNINHYFDLGGDTSWAGCRELGLDELYQTDPPTGFFTTEHHLTYLSEMHLGERLTGHLRFVDIGPKSIHLTSILVDRSKEKVAYINELVMVHVDMTTRRAAPIQDFFASAFTAKVEEDRKLDWPAPVSGAMGVRRAVGSAPAGTRAGSTGAAGR</sequence>
<evidence type="ECO:0000313" key="1">
    <source>
        <dbReference type="EMBL" id="GAA4283879.1"/>
    </source>
</evidence>
<evidence type="ECO:0000313" key="2">
    <source>
        <dbReference type="Proteomes" id="UP001501586"/>
    </source>
</evidence>
<dbReference type="Gene3D" id="3.10.129.10">
    <property type="entry name" value="Hotdog Thioesterase"/>
    <property type="match status" value="1"/>
</dbReference>
<reference evidence="2" key="1">
    <citation type="journal article" date="2019" name="Int. J. Syst. Evol. Microbiol.">
        <title>The Global Catalogue of Microorganisms (GCM) 10K type strain sequencing project: providing services to taxonomists for standard genome sequencing and annotation.</title>
        <authorList>
            <consortium name="The Broad Institute Genomics Platform"/>
            <consortium name="The Broad Institute Genome Sequencing Center for Infectious Disease"/>
            <person name="Wu L."/>
            <person name="Ma J."/>
        </authorList>
    </citation>
    <scope>NUCLEOTIDE SEQUENCE [LARGE SCALE GENOMIC DNA]</scope>
    <source>
        <strain evidence="2">JCM 17458</strain>
    </source>
</reference>
<dbReference type="EMBL" id="BAABAZ010000005">
    <property type="protein sequence ID" value="GAA4283879.1"/>
    <property type="molecule type" value="Genomic_DNA"/>
</dbReference>
<keyword evidence="2" id="KW-1185">Reference proteome</keyword>
<dbReference type="Proteomes" id="UP001501586">
    <property type="component" value="Unassembled WGS sequence"/>
</dbReference>
<gene>
    <name evidence="1" type="ORF">GCM10022261_14100</name>
</gene>
<name>A0ABP8EIV9_9MICO</name>
<proteinExistence type="predicted"/>
<protein>
    <submittedName>
        <fullName evidence="1">Thioesterase family protein</fullName>
    </submittedName>
</protein>
<accession>A0ABP8EIV9</accession>
<dbReference type="InterPro" id="IPR050563">
    <property type="entry name" value="4-hydroxybenzoyl-CoA_TE"/>
</dbReference>
<organism evidence="1 2">
    <name type="scientific">Brevibacterium daeguense</name>
    <dbReference type="NCBI Taxonomy" id="909936"/>
    <lineage>
        <taxon>Bacteria</taxon>
        <taxon>Bacillati</taxon>
        <taxon>Actinomycetota</taxon>
        <taxon>Actinomycetes</taxon>
        <taxon>Micrococcales</taxon>
        <taxon>Brevibacteriaceae</taxon>
        <taxon>Brevibacterium</taxon>
    </lineage>
</organism>
<comment type="caution">
    <text evidence="1">The sequence shown here is derived from an EMBL/GenBank/DDBJ whole genome shotgun (WGS) entry which is preliminary data.</text>
</comment>
<dbReference type="InterPro" id="IPR029069">
    <property type="entry name" value="HotDog_dom_sf"/>
</dbReference>
<dbReference type="CDD" id="cd00586">
    <property type="entry name" value="4HBT"/>
    <property type="match status" value="1"/>
</dbReference>
<dbReference type="SUPFAM" id="SSF54637">
    <property type="entry name" value="Thioesterase/thiol ester dehydrase-isomerase"/>
    <property type="match status" value="1"/>
</dbReference>
<dbReference type="RefSeq" id="WP_236863959.1">
    <property type="nucleotide sequence ID" value="NZ_BAABAZ010000005.1"/>
</dbReference>
<dbReference type="PANTHER" id="PTHR31793">
    <property type="entry name" value="4-HYDROXYBENZOYL-COA THIOESTERASE FAMILY MEMBER"/>
    <property type="match status" value="1"/>
</dbReference>
<dbReference type="PANTHER" id="PTHR31793:SF2">
    <property type="entry name" value="BLR1345 PROTEIN"/>
    <property type="match status" value="1"/>
</dbReference>
<dbReference type="Pfam" id="PF13279">
    <property type="entry name" value="4HBT_2"/>
    <property type="match status" value="1"/>
</dbReference>